<dbReference type="PROSITE" id="PS00639">
    <property type="entry name" value="THIOL_PROTEASE_HIS"/>
    <property type="match status" value="1"/>
</dbReference>
<organism evidence="3 4">
    <name type="scientific">Rotaria magnacalcarata</name>
    <dbReference type="NCBI Taxonomy" id="392030"/>
    <lineage>
        <taxon>Eukaryota</taxon>
        <taxon>Metazoa</taxon>
        <taxon>Spiralia</taxon>
        <taxon>Gnathifera</taxon>
        <taxon>Rotifera</taxon>
        <taxon>Eurotatoria</taxon>
        <taxon>Bdelloidea</taxon>
        <taxon>Philodinida</taxon>
        <taxon>Philodinidae</taxon>
        <taxon>Rotaria</taxon>
    </lineage>
</organism>
<dbReference type="GO" id="GO:0006508">
    <property type="term" value="P:proteolysis"/>
    <property type="evidence" value="ECO:0007669"/>
    <property type="project" value="InterPro"/>
</dbReference>
<sequence>MAQAEAEAKYLINSETGDRFKIGGCLISDTPSNLPLFGAARTLSNKQLPPATDLRQFMTLVEHQQNTNSCVANALAGAYEFLIKKNTKKHVDVSRLFIYYNGRTLDNIHTYQMNDNGTYIYAAIEGLKKYGCCKEEIHPFNEAIINQKPSQQCFTEGAKHRIKDAFQVRVDLNEMKGCLAEGFPFVFGLSLFQSFAQAQTNGGRVPTPNPTFEPKSASHGSHAMLAVGYSDQSQCFIVRNSWGTEWGDNGYCYISYQYLANPELCSDIHCIRLIEDEPGRRRDTDIVNPYDWNVHKDKSNPIPPNYIYPNFDYTFFWKLNDQFNYFKNIYNGGTIVPFVWGQSYTDHNNHHANHIVTPNNEVPTIFVVWIDKITNANMSIVKTMTSGNDIKFDFYETLSSAEEHVLRLKHKIKSSSNFQIICRGYYRDENKNPLDLLKFLNANELSHVPVVVFTKDKNGLISHLEKQAPSMDIRDWDHRLFITSSSQELITKVKEKKHHKYGH</sequence>
<dbReference type="Proteomes" id="UP000663855">
    <property type="component" value="Unassembled WGS sequence"/>
</dbReference>
<dbReference type="Gene3D" id="3.90.70.10">
    <property type="entry name" value="Cysteine proteinases"/>
    <property type="match status" value="1"/>
</dbReference>
<dbReference type="InterPro" id="IPR025660">
    <property type="entry name" value="Pept_his_AS"/>
</dbReference>
<evidence type="ECO:0000313" key="3">
    <source>
        <dbReference type="EMBL" id="CAF0994884.1"/>
    </source>
</evidence>
<comment type="caution">
    <text evidence="3">The sequence shown here is derived from an EMBL/GenBank/DDBJ whole genome shotgun (WGS) entry which is preliminary data.</text>
</comment>
<dbReference type="Pfam" id="PF00112">
    <property type="entry name" value="Peptidase_C1"/>
    <property type="match status" value="1"/>
</dbReference>
<reference evidence="3" key="1">
    <citation type="submission" date="2021-02" db="EMBL/GenBank/DDBJ databases">
        <authorList>
            <person name="Nowell W R."/>
        </authorList>
    </citation>
    <scope>NUCLEOTIDE SEQUENCE</scope>
</reference>
<evidence type="ECO:0000313" key="4">
    <source>
        <dbReference type="Proteomes" id="UP000663855"/>
    </source>
</evidence>
<proteinExistence type="inferred from homology"/>
<protein>
    <recommendedName>
        <fullName evidence="2">Peptidase C1A papain C-terminal domain-containing protein</fullName>
    </recommendedName>
</protein>
<name>A0A814G6Z8_9BILA</name>
<gene>
    <name evidence="3" type="ORF">CJN711_LOCUS2043</name>
</gene>
<dbReference type="PANTHER" id="PTHR12411">
    <property type="entry name" value="CYSTEINE PROTEASE FAMILY C1-RELATED"/>
    <property type="match status" value="1"/>
</dbReference>
<dbReference type="EMBL" id="CAJNOV010000128">
    <property type="protein sequence ID" value="CAF0994884.1"/>
    <property type="molecule type" value="Genomic_DNA"/>
</dbReference>
<evidence type="ECO:0000256" key="1">
    <source>
        <dbReference type="ARBA" id="ARBA00008455"/>
    </source>
</evidence>
<dbReference type="SMART" id="SM00645">
    <property type="entry name" value="Pept_C1"/>
    <property type="match status" value="1"/>
</dbReference>
<comment type="similarity">
    <text evidence="1">Belongs to the peptidase C1 family.</text>
</comment>
<dbReference type="GO" id="GO:0008234">
    <property type="term" value="F:cysteine-type peptidase activity"/>
    <property type="evidence" value="ECO:0007669"/>
    <property type="project" value="InterPro"/>
</dbReference>
<dbReference type="SUPFAM" id="SSF54001">
    <property type="entry name" value="Cysteine proteinases"/>
    <property type="match status" value="1"/>
</dbReference>
<dbReference type="InterPro" id="IPR000668">
    <property type="entry name" value="Peptidase_C1A_C"/>
</dbReference>
<dbReference type="InterPro" id="IPR038765">
    <property type="entry name" value="Papain-like_cys_pep_sf"/>
</dbReference>
<dbReference type="AlphaFoldDB" id="A0A814G6Z8"/>
<accession>A0A814G6Z8</accession>
<dbReference type="InterPro" id="IPR013128">
    <property type="entry name" value="Peptidase_C1A"/>
</dbReference>
<dbReference type="CDD" id="cd02619">
    <property type="entry name" value="Peptidase_C1"/>
    <property type="match status" value="1"/>
</dbReference>
<evidence type="ECO:0000259" key="2">
    <source>
        <dbReference type="SMART" id="SM00645"/>
    </source>
</evidence>
<feature type="domain" description="Peptidase C1A papain C-terminal" evidence="2">
    <location>
        <begin position="48"/>
        <end position="263"/>
    </location>
</feature>